<protein>
    <recommendedName>
        <fullName evidence="3">Class III signal peptide-containing protein</fullName>
    </recommendedName>
</protein>
<dbReference type="AlphaFoldDB" id="A0A938YY10"/>
<evidence type="ECO:0008006" key="3">
    <source>
        <dbReference type="Google" id="ProtNLM"/>
    </source>
</evidence>
<evidence type="ECO:0000313" key="2">
    <source>
        <dbReference type="Proteomes" id="UP000809243"/>
    </source>
</evidence>
<dbReference type="Pfam" id="PF04021">
    <property type="entry name" value="Class_IIIsignal"/>
    <property type="match status" value="1"/>
</dbReference>
<dbReference type="EMBL" id="JAFGDB010000048">
    <property type="protein sequence ID" value="MBN2067423.1"/>
    <property type="molecule type" value="Genomic_DNA"/>
</dbReference>
<gene>
    <name evidence="1" type="ORF">JW744_03075</name>
</gene>
<accession>A0A938YY10</accession>
<sequence>MAFEMGGSRGQLSLEYLLLLLAAASVFAAILPLLSGVFSLGVFALDSVQAGQFSSHLQEIVNEMQFQADGSCISLSARPFGKWRFTQEERALLIYALGPDGNEKEFTVSFPNDFAFQEKVLESEAEFVLRRDSGRILLEYG</sequence>
<dbReference type="InterPro" id="IPR007166">
    <property type="entry name" value="Class3_signal_pept_motif"/>
</dbReference>
<comment type="caution">
    <text evidence="1">The sequence shown here is derived from an EMBL/GenBank/DDBJ whole genome shotgun (WGS) entry which is preliminary data.</text>
</comment>
<evidence type="ECO:0000313" key="1">
    <source>
        <dbReference type="EMBL" id="MBN2067423.1"/>
    </source>
</evidence>
<reference evidence="1" key="1">
    <citation type="submission" date="2021-01" db="EMBL/GenBank/DDBJ databases">
        <title>Active Sulfur Cycling in an Early Earth Analoge.</title>
        <authorList>
            <person name="Hahn C.R."/>
            <person name="Youssef N.H."/>
            <person name="Elshahed M."/>
        </authorList>
    </citation>
    <scope>NUCLEOTIDE SEQUENCE</scope>
    <source>
        <strain evidence="1">Zod_Metabat.1151</strain>
    </source>
</reference>
<dbReference type="Proteomes" id="UP000809243">
    <property type="component" value="Unassembled WGS sequence"/>
</dbReference>
<organism evidence="1 2">
    <name type="scientific">Candidatus Iainarchaeum sp</name>
    <dbReference type="NCBI Taxonomy" id="3101447"/>
    <lineage>
        <taxon>Archaea</taxon>
        <taxon>Candidatus Iainarchaeota</taxon>
        <taxon>Candidatus Iainarchaeia</taxon>
        <taxon>Candidatus Iainarchaeales</taxon>
        <taxon>Candidatus Iainarchaeaceae</taxon>
        <taxon>Candidatus Iainarchaeum</taxon>
    </lineage>
</organism>
<proteinExistence type="predicted"/>
<name>A0A938YY10_9ARCH</name>